<keyword evidence="3" id="KW-1185">Reference proteome</keyword>
<dbReference type="Proteomes" id="UP000266273">
    <property type="component" value="Unassembled WGS sequence"/>
</dbReference>
<keyword evidence="1" id="KW-0732">Signal</keyword>
<feature type="chain" id="PRO_5017234716" evidence="1">
    <location>
        <begin position="29"/>
        <end position="134"/>
    </location>
</feature>
<accession>A0A397Q2J4</accession>
<evidence type="ECO:0000313" key="3">
    <source>
        <dbReference type="Proteomes" id="UP000266273"/>
    </source>
</evidence>
<dbReference type="EMBL" id="QXDF01000001">
    <property type="protein sequence ID" value="RIA55278.1"/>
    <property type="molecule type" value="Genomic_DNA"/>
</dbReference>
<protein>
    <submittedName>
        <fullName evidence="2">Uncharacterized protein</fullName>
    </submittedName>
</protein>
<gene>
    <name evidence="2" type="ORF">BXY53_0339</name>
</gene>
<reference evidence="2 3" key="1">
    <citation type="submission" date="2018-08" db="EMBL/GenBank/DDBJ databases">
        <title>Genomic Encyclopedia of Archaeal and Bacterial Type Strains, Phase II (KMG-II): from individual species to whole genera.</title>
        <authorList>
            <person name="Goeker M."/>
        </authorList>
    </citation>
    <scope>NUCLEOTIDE SEQUENCE [LARGE SCALE GENOMIC DNA]</scope>
    <source>
        <strain evidence="2 3">DSM 5002</strain>
    </source>
</reference>
<name>A0A397Q2J4_9HYPH</name>
<proteinExistence type="predicted"/>
<evidence type="ECO:0000313" key="2">
    <source>
        <dbReference type="EMBL" id="RIA55278.1"/>
    </source>
</evidence>
<comment type="caution">
    <text evidence="2">The sequence shown here is derived from an EMBL/GenBank/DDBJ whole genome shotgun (WGS) entry which is preliminary data.</text>
</comment>
<feature type="signal peptide" evidence="1">
    <location>
        <begin position="1"/>
        <end position="28"/>
    </location>
</feature>
<organism evidence="2 3">
    <name type="scientific">Dichotomicrobium thermohalophilum</name>
    <dbReference type="NCBI Taxonomy" id="933063"/>
    <lineage>
        <taxon>Bacteria</taxon>
        <taxon>Pseudomonadati</taxon>
        <taxon>Pseudomonadota</taxon>
        <taxon>Alphaproteobacteria</taxon>
        <taxon>Hyphomicrobiales</taxon>
        <taxon>Hyphomicrobiaceae</taxon>
        <taxon>Dichotomicrobium</taxon>
    </lineage>
</organism>
<sequence>MKHLSLFVALGVLAFAFGLSGDVQPAHAFGDWWRGDGGCTVKHEPRVRHRVVRKHVVKRPGIYEIHRRSGVYGYRKVKVRTRSGRIVYRKKRVLLKPYENIVRYHEPKERWVYKRQRIYAPAPSRPRGAWPDSC</sequence>
<dbReference type="AlphaFoldDB" id="A0A397Q2J4"/>
<evidence type="ECO:0000256" key="1">
    <source>
        <dbReference type="SAM" id="SignalP"/>
    </source>
</evidence>
<dbReference type="RefSeq" id="WP_147361465.1">
    <property type="nucleotide sequence ID" value="NZ_QXDF01000001.1"/>
</dbReference>